<evidence type="ECO:0000256" key="1">
    <source>
        <dbReference type="PIRNR" id="PIRNR006386"/>
    </source>
</evidence>
<dbReference type="SUPFAM" id="SSF52833">
    <property type="entry name" value="Thioredoxin-like"/>
    <property type="match status" value="1"/>
</dbReference>
<dbReference type="AlphaFoldDB" id="F9Y7X8"/>
<organism evidence="4 5">
    <name type="scientific">Ketogulonicigenium vulgare (strain WSH-001)</name>
    <dbReference type="NCBI Taxonomy" id="759362"/>
    <lineage>
        <taxon>Bacteria</taxon>
        <taxon>Pseudomonadati</taxon>
        <taxon>Pseudomonadota</taxon>
        <taxon>Alphaproteobacteria</taxon>
        <taxon>Rhodobacterales</taxon>
        <taxon>Roseobacteraceae</taxon>
        <taxon>Ketogulonicigenium</taxon>
    </lineage>
</organism>
<dbReference type="GO" id="GO:0006749">
    <property type="term" value="P:glutathione metabolic process"/>
    <property type="evidence" value="ECO:0007669"/>
    <property type="project" value="TreeGrafter"/>
</dbReference>
<dbReference type="OrthoDB" id="5244108at2"/>
<dbReference type="CDD" id="cd03022">
    <property type="entry name" value="DsbA_HCCA_Iso"/>
    <property type="match status" value="1"/>
</dbReference>
<dbReference type="GO" id="GO:0004602">
    <property type="term" value="F:glutathione peroxidase activity"/>
    <property type="evidence" value="ECO:0007669"/>
    <property type="project" value="TreeGrafter"/>
</dbReference>
<dbReference type="Proteomes" id="UP000000692">
    <property type="component" value="Chromosome"/>
</dbReference>
<dbReference type="InterPro" id="IPR036249">
    <property type="entry name" value="Thioredoxin-like_sf"/>
</dbReference>
<gene>
    <name evidence="4" type="primary">nahD</name>
    <name evidence="4" type="ordered locus">KVU_1265</name>
</gene>
<dbReference type="InterPro" id="IPR014440">
    <property type="entry name" value="HCCAis_GSTk"/>
</dbReference>
<dbReference type="PANTHER" id="PTHR42943:SF2">
    <property type="entry name" value="GLUTATHIONE S-TRANSFERASE KAPPA 1"/>
    <property type="match status" value="1"/>
</dbReference>
<comment type="similarity">
    <text evidence="1">Belongs to the GST superfamily. NadH family.</text>
</comment>
<protein>
    <recommendedName>
        <fullName evidence="1">2-hydroxychromene-2-carboxylate isomerase</fullName>
        <ecNumber evidence="1">5.99.1.4</ecNumber>
    </recommendedName>
</protein>
<dbReference type="EMBL" id="CP002018">
    <property type="protein sequence ID" value="AEM41104.1"/>
    <property type="molecule type" value="Genomic_DNA"/>
</dbReference>
<keyword evidence="1 4" id="KW-0413">Isomerase</keyword>
<evidence type="ECO:0000313" key="4">
    <source>
        <dbReference type="EMBL" id="AEM41104.1"/>
    </source>
</evidence>
<accession>F9Y7X8</accession>
<sequence>MPNAVERAKVQYFYSLASPWAYLGAQRLIDLCADKGVVIEAFPIATFKDNGWIPLMEKPANRQAYVALDLKRWVSRLGLPMVTQGRPAGMAGLGDALPMIYAAQLAGVDALALAVALQKAYWEECIDVGLPGPRAAVATAAGFDGAALSAMEDTPEVAAQREAMFDAARAAGVFGSPTYVFNGELFWGQDRLDFLAEAMAAKGEAA</sequence>
<dbReference type="KEGG" id="kvl:KVU_1265"/>
<dbReference type="InterPro" id="IPR001853">
    <property type="entry name" value="DSBA-like_thioredoxin_dom"/>
</dbReference>
<dbReference type="GO" id="GO:0004364">
    <property type="term" value="F:glutathione transferase activity"/>
    <property type="evidence" value="ECO:0007669"/>
    <property type="project" value="TreeGrafter"/>
</dbReference>
<keyword evidence="5" id="KW-1185">Reference proteome</keyword>
<dbReference type="InterPro" id="IPR051924">
    <property type="entry name" value="GST_Kappa/NadH"/>
</dbReference>
<dbReference type="RefSeq" id="WP_014537802.1">
    <property type="nucleotide sequence ID" value="NC_017384.1"/>
</dbReference>
<reference evidence="4 5" key="1">
    <citation type="journal article" date="2011" name="J. Bacteriol.">
        <title>Complete genome sequence of the industrial strain Ketogulonicigenium vulgare WSH-001.</title>
        <authorList>
            <person name="Liu L."/>
            <person name="Li Y."/>
            <person name="Zhang J."/>
            <person name="Zhou Z."/>
            <person name="Liu J."/>
            <person name="Li X."/>
            <person name="Zhou J."/>
            <person name="Du G."/>
            <person name="Wang L."/>
            <person name="Chen J."/>
        </authorList>
    </citation>
    <scope>NUCLEOTIDE SEQUENCE [LARGE SCALE GENOMIC DNA]</scope>
    <source>
        <strain evidence="4 5">WSH-001</strain>
    </source>
</reference>
<dbReference type="PIRSF" id="PIRSF006386">
    <property type="entry name" value="HCCAis_GSTk"/>
    <property type="match status" value="1"/>
</dbReference>
<proteinExistence type="inferred from homology"/>
<dbReference type="HOGENOM" id="CLU_069253_1_3_5"/>
<name>F9Y7X8_KETVW</name>
<evidence type="ECO:0000313" key="5">
    <source>
        <dbReference type="Proteomes" id="UP000000692"/>
    </source>
</evidence>
<evidence type="ECO:0000256" key="2">
    <source>
        <dbReference type="PIRSR" id="PIRSR006386-1"/>
    </source>
</evidence>
<dbReference type="GO" id="GO:1901170">
    <property type="term" value="P:naphthalene catabolic process"/>
    <property type="evidence" value="ECO:0007669"/>
    <property type="project" value="InterPro"/>
</dbReference>
<evidence type="ECO:0000259" key="3">
    <source>
        <dbReference type="Pfam" id="PF01323"/>
    </source>
</evidence>
<dbReference type="eggNOG" id="COG3917">
    <property type="taxonomic scope" value="Bacteria"/>
</dbReference>
<dbReference type="PANTHER" id="PTHR42943">
    <property type="entry name" value="GLUTATHIONE S-TRANSFERASE KAPPA"/>
    <property type="match status" value="1"/>
</dbReference>
<dbReference type="Pfam" id="PF01323">
    <property type="entry name" value="DSBA"/>
    <property type="match status" value="1"/>
</dbReference>
<feature type="domain" description="DSBA-like thioredoxin" evidence="3">
    <location>
        <begin position="10"/>
        <end position="199"/>
    </location>
</feature>
<dbReference type="InterPro" id="IPR044087">
    <property type="entry name" value="NahD-like"/>
</dbReference>
<feature type="active site" description="Nucleophile" evidence="2">
    <location>
        <position position="18"/>
    </location>
</feature>
<comment type="catalytic activity">
    <reaction evidence="1">
        <text>2-hydroxychromene-2-carboxylate = (3E)-4-(2-hydroxyphenyl)-2-oxobut-3-enoate</text>
        <dbReference type="Rhea" id="RHEA:27401"/>
        <dbReference type="ChEBI" id="CHEBI:59350"/>
        <dbReference type="ChEBI" id="CHEBI:59353"/>
        <dbReference type="EC" id="5.99.1.4"/>
    </reaction>
</comment>
<dbReference type="EC" id="5.99.1.4" evidence="1"/>
<dbReference type="GO" id="GO:0018845">
    <property type="term" value="F:2-hydroxychromene-2-carboxylate isomerase activity"/>
    <property type="evidence" value="ECO:0007669"/>
    <property type="project" value="UniProtKB-UniRule"/>
</dbReference>
<dbReference type="Gene3D" id="3.40.30.10">
    <property type="entry name" value="Glutaredoxin"/>
    <property type="match status" value="1"/>
</dbReference>